<evidence type="ECO:0000256" key="7">
    <source>
        <dbReference type="ARBA" id="ARBA00023136"/>
    </source>
</evidence>
<reference evidence="11 12" key="1">
    <citation type="submission" date="2019-02" db="EMBL/GenBank/DDBJ databases">
        <title>Investigation of anaerobic lignin degradation for improved lignocellulosic biofuels.</title>
        <authorList>
            <person name="Deangelis K."/>
        </authorList>
    </citation>
    <scope>NUCLEOTIDE SEQUENCE [LARGE SCALE GENOMIC DNA]</scope>
    <source>
        <strain evidence="11 12">159R</strain>
    </source>
</reference>
<dbReference type="InterPro" id="IPR035906">
    <property type="entry name" value="MetI-like_sf"/>
</dbReference>
<dbReference type="Pfam" id="PF19300">
    <property type="entry name" value="BPD_transp_1_N"/>
    <property type="match status" value="1"/>
</dbReference>
<proteinExistence type="inferred from homology"/>
<keyword evidence="5 9" id="KW-0812">Transmembrane</keyword>
<dbReference type="GO" id="GO:0071916">
    <property type="term" value="F:dipeptide transmembrane transporter activity"/>
    <property type="evidence" value="ECO:0007669"/>
    <property type="project" value="TreeGrafter"/>
</dbReference>
<evidence type="ECO:0000256" key="9">
    <source>
        <dbReference type="RuleBase" id="RU363032"/>
    </source>
</evidence>
<dbReference type="AlphaFoldDB" id="A0A4R1NH75"/>
<evidence type="ECO:0000256" key="6">
    <source>
        <dbReference type="ARBA" id="ARBA00022989"/>
    </source>
</evidence>
<dbReference type="CDD" id="cd06261">
    <property type="entry name" value="TM_PBP2"/>
    <property type="match status" value="1"/>
</dbReference>
<dbReference type="OrthoDB" id="9805855at2"/>
<evidence type="ECO:0000259" key="10">
    <source>
        <dbReference type="PROSITE" id="PS50928"/>
    </source>
</evidence>
<feature type="transmembrane region" description="Helical" evidence="9">
    <location>
        <begin position="182"/>
        <end position="201"/>
    </location>
</feature>
<protein>
    <submittedName>
        <fullName evidence="11">Peptide/nickel transport system permease protein</fullName>
    </submittedName>
</protein>
<evidence type="ECO:0000256" key="4">
    <source>
        <dbReference type="ARBA" id="ARBA00022519"/>
    </source>
</evidence>
<comment type="subcellular location">
    <subcellularLocation>
        <location evidence="1">Cell inner membrane</location>
        <topology evidence="1">Multi-pass membrane protein</topology>
    </subcellularLocation>
    <subcellularLocation>
        <location evidence="9">Cell membrane</location>
        <topology evidence="9">Multi-pass membrane protein</topology>
    </subcellularLocation>
</comment>
<comment type="similarity">
    <text evidence="8">Belongs to the binding-protein-dependent transport system permease family. OppBC subfamily.</text>
</comment>
<dbReference type="RefSeq" id="WP_132922354.1">
    <property type="nucleotide sequence ID" value="NZ_SJOI01000001.1"/>
</dbReference>
<dbReference type="PROSITE" id="PS50928">
    <property type="entry name" value="ABC_TM1"/>
    <property type="match status" value="1"/>
</dbReference>
<keyword evidence="3" id="KW-1003">Cell membrane</keyword>
<dbReference type="Proteomes" id="UP000294555">
    <property type="component" value="Unassembled WGS sequence"/>
</dbReference>
<dbReference type="InterPro" id="IPR000515">
    <property type="entry name" value="MetI-like"/>
</dbReference>
<sequence>MLSYVIRRLLYAIPISLAVTIVVFSLVHLAPGDAINALVPDEASQELVDQIRHEYGLDKPLPVQYFYWLGNALRGNLGMSLGSGRPVATETMTAVKNTLVLAVSAGLLSCVLGFTLGIAAGVWRDRLPDHAISFFTLAGVSVPHYWLAIVLVIIFSVNHMWLPPLGMGPNEWRLDWVHVQHMILPTVTMAAIPISVIARTVRANVAEVMDQEFITTLWSKGLTRSRIFWHVIRNVLPGSMAVMGLQIGHMLGGSVLVETVFAWPGTGFLMATAIFQRDLPLLQGTMLVLSISFVLLNLLVDLLQSWADPRLRRIG</sequence>
<feature type="transmembrane region" description="Helical" evidence="9">
    <location>
        <begin position="255"/>
        <end position="275"/>
    </location>
</feature>
<evidence type="ECO:0000313" key="11">
    <source>
        <dbReference type="EMBL" id="TCL03490.1"/>
    </source>
</evidence>
<evidence type="ECO:0000256" key="3">
    <source>
        <dbReference type="ARBA" id="ARBA00022475"/>
    </source>
</evidence>
<feature type="transmembrane region" description="Helical" evidence="9">
    <location>
        <begin position="144"/>
        <end position="162"/>
    </location>
</feature>
<dbReference type="Pfam" id="PF00528">
    <property type="entry name" value="BPD_transp_1"/>
    <property type="match status" value="1"/>
</dbReference>
<dbReference type="PANTHER" id="PTHR43163:SF6">
    <property type="entry name" value="DIPEPTIDE TRANSPORT SYSTEM PERMEASE PROTEIN DPPB-RELATED"/>
    <property type="match status" value="1"/>
</dbReference>
<organism evidence="11 12">
    <name type="scientific">Sodalis ligni</name>
    <dbReference type="NCBI Taxonomy" id="2697027"/>
    <lineage>
        <taxon>Bacteria</taxon>
        <taxon>Pseudomonadati</taxon>
        <taxon>Pseudomonadota</taxon>
        <taxon>Gammaproteobacteria</taxon>
        <taxon>Enterobacterales</taxon>
        <taxon>Bruguierivoracaceae</taxon>
        <taxon>Sodalis</taxon>
    </lineage>
</organism>
<evidence type="ECO:0000256" key="2">
    <source>
        <dbReference type="ARBA" id="ARBA00022448"/>
    </source>
</evidence>
<dbReference type="PANTHER" id="PTHR43163">
    <property type="entry name" value="DIPEPTIDE TRANSPORT SYSTEM PERMEASE PROTEIN DPPB-RELATED"/>
    <property type="match status" value="1"/>
</dbReference>
<keyword evidence="7 9" id="KW-0472">Membrane</keyword>
<accession>A0A4R1NH75</accession>
<evidence type="ECO:0000256" key="5">
    <source>
        <dbReference type="ARBA" id="ARBA00022692"/>
    </source>
</evidence>
<gene>
    <name evidence="11" type="ORF">EZJ58_1563</name>
</gene>
<comment type="caution">
    <text evidence="11">The sequence shown here is derived from an EMBL/GenBank/DDBJ whole genome shotgun (WGS) entry which is preliminary data.</text>
</comment>
<keyword evidence="6 9" id="KW-1133">Transmembrane helix</keyword>
<dbReference type="GO" id="GO:0005886">
    <property type="term" value="C:plasma membrane"/>
    <property type="evidence" value="ECO:0007669"/>
    <property type="project" value="UniProtKB-SubCell"/>
</dbReference>
<feature type="transmembrane region" description="Helical" evidence="9">
    <location>
        <begin position="281"/>
        <end position="303"/>
    </location>
</feature>
<evidence type="ECO:0000256" key="1">
    <source>
        <dbReference type="ARBA" id="ARBA00004429"/>
    </source>
</evidence>
<name>A0A4R1NH75_9GAMM</name>
<feature type="transmembrane region" description="Helical" evidence="9">
    <location>
        <begin position="99"/>
        <end position="123"/>
    </location>
</feature>
<dbReference type="InterPro" id="IPR045621">
    <property type="entry name" value="BPD_transp_1_N"/>
</dbReference>
<evidence type="ECO:0000256" key="8">
    <source>
        <dbReference type="ARBA" id="ARBA00024202"/>
    </source>
</evidence>
<evidence type="ECO:0000313" key="12">
    <source>
        <dbReference type="Proteomes" id="UP000294555"/>
    </source>
</evidence>
<feature type="transmembrane region" description="Helical" evidence="9">
    <location>
        <begin position="9"/>
        <end position="30"/>
    </location>
</feature>
<dbReference type="EMBL" id="SJOI01000001">
    <property type="protein sequence ID" value="TCL03490.1"/>
    <property type="molecule type" value="Genomic_DNA"/>
</dbReference>
<dbReference type="Gene3D" id="1.10.3720.10">
    <property type="entry name" value="MetI-like"/>
    <property type="match status" value="1"/>
</dbReference>
<keyword evidence="4" id="KW-0997">Cell inner membrane</keyword>
<keyword evidence="12" id="KW-1185">Reference proteome</keyword>
<feature type="domain" description="ABC transmembrane type-1" evidence="10">
    <location>
        <begin position="95"/>
        <end position="304"/>
    </location>
</feature>
<keyword evidence="2 9" id="KW-0813">Transport</keyword>
<dbReference type="SUPFAM" id="SSF161098">
    <property type="entry name" value="MetI-like"/>
    <property type="match status" value="1"/>
</dbReference>